<evidence type="ECO:0000313" key="3">
    <source>
        <dbReference type="EMBL" id="PWR72526.1"/>
    </source>
</evidence>
<reference evidence="3 4" key="1">
    <citation type="submission" date="2018-05" db="EMBL/GenBank/DDBJ databases">
        <title>Draft genome of Methanospirillum lacunae Ki8-1.</title>
        <authorList>
            <person name="Dueholm M.S."/>
            <person name="Nielsen P.H."/>
            <person name="Bakmann L.F."/>
            <person name="Otzen D.E."/>
        </authorList>
    </citation>
    <scope>NUCLEOTIDE SEQUENCE [LARGE SCALE GENOMIC DNA]</scope>
    <source>
        <strain evidence="3 4">Ki8-1</strain>
    </source>
</reference>
<keyword evidence="1 3" id="KW-0808">Transferase</keyword>
<evidence type="ECO:0000259" key="2">
    <source>
        <dbReference type="Pfam" id="PF13649"/>
    </source>
</evidence>
<protein>
    <submittedName>
        <fullName evidence="3">SAM-dependent methyltransferase</fullName>
    </submittedName>
</protein>
<dbReference type="OrthoDB" id="1018at2157"/>
<dbReference type="EMBL" id="QGMY01000006">
    <property type="protein sequence ID" value="PWR72526.1"/>
    <property type="molecule type" value="Genomic_DNA"/>
</dbReference>
<keyword evidence="3" id="KW-0489">Methyltransferase</keyword>
<dbReference type="InterPro" id="IPR029063">
    <property type="entry name" value="SAM-dependent_MTases_sf"/>
</dbReference>
<accession>A0A2V2N447</accession>
<evidence type="ECO:0000256" key="1">
    <source>
        <dbReference type="ARBA" id="ARBA00022679"/>
    </source>
</evidence>
<dbReference type="RefSeq" id="WP_109968038.1">
    <property type="nucleotide sequence ID" value="NZ_CP176093.1"/>
</dbReference>
<dbReference type="AlphaFoldDB" id="A0A2V2N447"/>
<dbReference type="GO" id="GO:0032259">
    <property type="term" value="P:methylation"/>
    <property type="evidence" value="ECO:0007669"/>
    <property type="project" value="UniProtKB-KW"/>
</dbReference>
<dbReference type="Gene3D" id="2.20.25.110">
    <property type="entry name" value="S-adenosyl-L-methionine-dependent methyltransferases"/>
    <property type="match status" value="1"/>
</dbReference>
<dbReference type="Pfam" id="PF13649">
    <property type="entry name" value="Methyltransf_25"/>
    <property type="match status" value="1"/>
</dbReference>
<proteinExistence type="predicted"/>
<sequence>MQPATQGADQEWFENESFWEDLYPVLFPDELFEQAQEEMEKILDLIDHPVHSVLDLCCGPGRFAGLLAREGFQVTGVDKSPFLLEIAKRECADTGNIEWVLSDMREFVRQESYDLVLNLYTSFGYFKDPADDLLVLKNIAQSLRPGGSFVIEVMGKEVIAKEFEEIMASKTEDGLFIQSHEILENWNRIRNEWTLIRGGNIRTFTFEHSLYAASDLIRLCEMAGFSDIQVFGDFDGRPYDHCATLLIITGRKR</sequence>
<dbReference type="Gene3D" id="3.40.50.150">
    <property type="entry name" value="Vaccinia Virus protein VP39"/>
    <property type="match status" value="1"/>
</dbReference>
<dbReference type="InterPro" id="IPR041698">
    <property type="entry name" value="Methyltransf_25"/>
</dbReference>
<dbReference type="Proteomes" id="UP000245657">
    <property type="component" value="Unassembled WGS sequence"/>
</dbReference>
<comment type="caution">
    <text evidence="3">The sequence shown here is derived from an EMBL/GenBank/DDBJ whole genome shotgun (WGS) entry which is preliminary data.</text>
</comment>
<dbReference type="CDD" id="cd02440">
    <property type="entry name" value="AdoMet_MTases"/>
    <property type="match status" value="1"/>
</dbReference>
<dbReference type="GeneID" id="97548804"/>
<dbReference type="PANTHER" id="PTHR43861">
    <property type="entry name" value="TRANS-ACONITATE 2-METHYLTRANSFERASE-RELATED"/>
    <property type="match status" value="1"/>
</dbReference>
<gene>
    <name evidence="3" type="ORF">DK846_06030</name>
</gene>
<evidence type="ECO:0000313" key="4">
    <source>
        <dbReference type="Proteomes" id="UP000245657"/>
    </source>
</evidence>
<dbReference type="GO" id="GO:0008168">
    <property type="term" value="F:methyltransferase activity"/>
    <property type="evidence" value="ECO:0007669"/>
    <property type="project" value="UniProtKB-KW"/>
</dbReference>
<keyword evidence="4" id="KW-1185">Reference proteome</keyword>
<organism evidence="3 4">
    <name type="scientific">Methanospirillum lacunae</name>
    <dbReference type="NCBI Taxonomy" id="668570"/>
    <lineage>
        <taxon>Archaea</taxon>
        <taxon>Methanobacteriati</taxon>
        <taxon>Methanobacteriota</taxon>
        <taxon>Stenosarchaea group</taxon>
        <taxon>Methanomicrobia</taxon>
        <taxon>Methanomicrobiales</taxon>
        <taxon>Methanospirillaceae</taxon>
        <taxon>Methanospirillum</taxon>
    </lineage>
</organism>
<name>A0A2V2N447_9EURY</name>
<feature type="domain" description="Methyltransferase" evidence="2">
    <location>
        <begin position="53"/>
        <end position="147"/>
    </location>
</feature>
<dbReference type="SUPFAM" id="SSF53335">
    <property type="entry name" value="S-adenosyl-L-methionine-dependent methyltransferases"/>
    <property type="match status" value="1"/>
</dbReference>